<keyword evidence="2 8" id="KW-0645">Protease</keyword>
<evidence type="ECO:0000256" key="6">
    <source>
        <dbReference type="ARBA" id="ARBA00023125"/>
    </source>
</evidence>
<dbReference type="PANTHER" id="PTHR13604:SF0">
    <property type="entry name" value="ABASIC SITE PROCESSING PROTEIN HMCES"/>
    <property type="match status" value="1"/>
</dbReference>
<evidence type="ECO:0000313" key="11">
    <source>
        <dbReference type="Proteomes" id="UP000189462"/>
    </source>
</evidence>
<comment type="similarity">
    <text evidence="1 8">Belongs to the SOS response-associated peptidase family.</text>
</comment>
<protein>
    <recommendedName>
        <fullName evidence="8">Abasic site processing protein</fullName>
        <ecNumber evidence="8">3.4.-.-</ecNumber>
    </recommendedName>
</protein>
<evidence type="ECO:0000256" key="2">
    <source>
        <dbReference type="ARBA" id="ARBA00022670"/>
    </source>
</evidence>
<evidence type="ECO:0000313" key="10">
    <source>
        <dbReference type="EMBL" id="OOG28137.1"/>
    </source>
</evidence>
<sequence length="231" mass="25522">MCGRFVSKTDAEMERAFGLTRSGWRKGWAGFNVAPSQAVPIVRAVDGEREGALVRWGLIPFWAKGEVPRYSTINARVETIEKAASYRGPWKRGQRCVIPALGFYEWKQLEKGKQPWFIRVAGGMPFGLLGLWDRSTRGDGEVIESCTIITLPANPLVAEIHAKGRMPAMRTPEECAHWLEGEEHAARGVLTPFPAARMEAWPVSRKVNSPANDGPELVQPLDDAEGPVVSS</sequence>
<evidence type="ECO:0000256" key="3">
    <source>
        <dbReference type="ARBA" id="ARBA00022763"/>
    </source>
</evidence>
<dbReference type="RefSeq" id="WP_077277487.1">
    <property type="nucleotide sequence ID" value="NZ_MVBK01000010.1"/>
</dbReference>
<dbReference type="EMBL" id="MVBK01000010">
    <property type="protein sequence ID" value="OOG28137.1"/>
    <property type="molecule type" value="Genomic_DNA"/>
</dbReference>
<evidence type="ECO:0000256" key="8">
    <source>
        <dbReference type="RuleBase" id="RU364100"/>
    </source>
</evidence>
<dbReference type="GO" id="GO:0006508">
    <property type="term" value="P:proteolysis"/>
    <property type="evidence" value="ECO:0007669"/>
    <property type="project" value="UniProtKB-KW"/>
</dbReference>
<comment type="caution">
    <text evidence="10">The sequence shown here is derived from an EMBL/GenBank/DDBJ whole genome shotgun (WGS) entry which is preliminary data.</text>
</comment>
<dbReference type="SUPFAM" id="SSF143081">
    <property type="entry name" value="BB1717-like"/>
    <property type="match status" value="1"/>
</dbReference>
<dbReference type="GO" id="GO:0003697">
    <property type="term" value="F:single-stranded DNA binding"/>
    <property type="evidence" value="ECO:0007669"/>
    <property type="project" value="InterPro"/>
</dbReference>
<name>A0A1V3NSS5_9GAMM</name>
<dbReference type="GO" id="GO:0106300">
    <property type="term" value="P:protein-DNA covalent cross-linking repair"/>
    <property type="evidence" value="ECO:0007669"/>
    <property type="project" value="InterPro"/>
</dbReference>
<dbReference type="STRING" id="108003.B1C78_02165"/>
<dbReference type="GO" id="GO:0008233">
    <property type="term" value="F:peptidase activity"/>
    <property type="evidence" value="ECO:0007669"/>
    <property type="project" value="UniProtKB-KW"/>
</dbReference>
<dbReference type="Gene3D" id="3.90.1680.10">
    <property type="entry name" value="SOS response associated peptidase-like"/>
    <property type="match status" value="1"/>
</dbReference>
<dbReference type="EC" id="3.4.-.-" evidence="8"/>
<dbReference type="GO" id="GO:0016829">
    <property type="term" value="F:lyase activity"/>
    <property type="evidence" value="ECO:0007669"/>
    <property type="project" value="UniProtKB-KW"/>
</dbReference>
<dbReference type="Proteomes" id="UP000189462">
    <property type="component" value="Unassembled WGS sequence"/>
</dbReference>
<keyword evidence="4 8" id="KW-0378">Hydrolase</keyword>
<keyword evidence="11" id="KW-1185">Reference proteome</keyword>
<evidence type="ECO:0000256" key="1">
    <source>
        <dbReference type="ARBA" id="ARBA00008136"/>
    </source>
</evidence>
<dbReference type="Pfam" id="PF02586">
    <property type="entry name" value="SRAP"/>
    <property type="match status" value="1"/>
</dbReference>
<dbReference type="PANTHER" id="PTHR13604">
    <property type="entry name" value="DC12-RELATED"/>
    <property type="match status" value="1"/>
</dbReference>
<keyword evidence="7" id="KW-0456">Lyase</keyword>
<dbReference type="OrthoDB" id="6192129at2"/>
<evidence type="ECO:0000256" key="7">
    <source>
        <dbReference type="ARBA" id="ARBA00023239"/>
    </source>
</evidence>
<feature type="region of interest" description="Disordered" evidence="9">
    <location>
        <begin position="206"/>
        <end position="231"/>
    </location>
</feature>
<evidence type="ECO:0000256" key="9">
    <source>
        <dbReference type="SAM" id="MobiDB-lite"/>
    </source>
</evidence>
<dbReference type="InterPro" id="IPR036590">
    <property type="entry name" value="SRAP-like"/>
</dbReference>
<evidence type="ECO:0000256" key="5">
    <source>
        <dbReference type="ARBA" id="ARBA00023124"/>
    </source>
</evidence>
<dbReference type="AlphaFoldDB" id="A0A1V3NSS5"/>
<keyword evidence="3" id="KW-0227">DNA damage</keyword>
<dbReference type="InterPro" id="IPR003738">
    <property type="entry name" value="SRAP"/>
</dbReference>
<keyword evidence="5" id="KW-0190">Covalent protein-DNA linkage</keyword>
<keyword evidence="6" id="KW-0238">DNA-binding</keyword>
<accession>A0A1V3NSS5</accession>
<gene>
    <name evidence="10" type="ORF">B1C78_02165</name>
</gene>
<proteinExistence type="inferred from homology"/>
<reference evidence="10 11" key="1">
    <citation type="submission" date="2017-02" db="EMBL/GenBank/DDBJ databases">
        <title>Genomic diversity within the haloalkaliphilic genus Thioalkalivibrio.</title>
        <authorList>
            <person name="Ahn A.-C."/>
            <person name="Meier-Kolthoff J."/>
            <person name="Overmars L."/>
            <person name="Richter M."/>
            <person name="Woyke T."/>
            <person name="Sorokin D.Y."/>
            <person name="Muyzer G."/>
        </authorList>
    </citation>
    <scope>NUCLEOTIDE SEQUENCE [LARGE SCALE GENOMIC DNA]</scope>
    <source>
        <strain evidence="10 11">ALJD</strain>
    </source>
</reference>
<evidence type="ECO:0000256" key="4">
    <source>
        <dbReference type="ARBA" id="ARBA00022801"/>
    </source>
</evidence>
<organism evidence="10 11">
    <name type="scientific">Thioalkalivibrio denitrificans</name>
    <dbReference type="NCBI Taxonomy" id="108003"/>
    <lineage>
        <taxon>Bacteria</taxon>
        <taxon>Pseudomonadati</taxon>
        <taxon>Pseudomonadota</taxon>
        <taxon>Gammaproteobacteria</taxon>
        <taxon>Chromatiales</taxon>
        <taxon>Ectothiorhodospiraceae</taxon>
        <taxon>Thioalkalivibrio</taxon>
    </lineage>
</organism>